<gene>
    <name evidence="1" type="ORF">UR23_C0008G0001</name>
</gene>
<dbReference type="EMBL" id="LBOK01000008">
    <property type="protein sequence ID" value="KKP37068.1"/>
    <property type="molecule type" value="Genomic_DNA"/>
</dbReference>
<feature type="non-terminal residue" evidence="1">
    <location>
        <position position="1"/>
    </location>
</feature>
<comment type="caution">
    <text evidence="1">The sequence shown here is derived from an EMBL/GenBank/DDBJ whole genome shotgun (WGS) entry which is preliminary data.</text>
</comment>
<dbReference type="AlphaFoldDB" id="A0A0F9Z003"/>
<accession>A0A0F9Z003</accession>
<reference evidence="1 2" key="1">
    <citation type="journal article" date="2015" name="Nature">
        <title>rRNA introns, odd ribosomes, and small enigmatic genomes across a large radiation of phyla.</title>
        <authorList>
            <person name="Brown C.T."/>
            <person name="Hug L.A."/>
            <person name="Thomas B.C."/>
            <person name="Sharon I."/>
            <person name="Castelle C.J."/>
            <person name="Singh A."/>
            <person name="Wilkins M.J."/>
            <person name="Williams K.H."/>
            <person name="Banfield J.F."/>
        </authorList>
    </citation>
    <scope>NUCLEOTIDE SEQUENCE [LARGE SCALE GENOMIC DNA]</scope>
</reference>
<evidence type="ECO:0000313" key="2">
    <source>
        <dbReference type="Proteomes" id="UP000034349"/>
    </source>
</evidence>
<dbReference type="Proteomes" id="UP000034349">
    <property type="component" value="Unassembled WGS sequence"/>
</dbReference>
<organism evidence="1 2">
    <name type="scientific">Candidatus Roizmanbacteria bacterium GW2011_GWA2_32_13</name>
    <dbReference type="NCBI Taxonomy" id="1618475"/>
    <lineage>
        <taxon>Bacteria</taxon>
        <taxon>Candidatus Roizmaniibacteriota</taxon>
    </lineage>
</organism>
<protein>
    <submittedName>
        <fullName evidence="1">Uncharacterized protein</fullName>
    </submittedName>
</protein>
<sequence>GMEEFRRQYFYAGKEQAIKNIVNEIMN</sequence>
<evidence type="ECO:0000313" key="1">
    <source>
        <dbReference type="EMBL" id="KKP37068.1"/>
    </source>
</evidence>
<proteinExistence type="predicted"/>
<name>A0A0F9Z003_9BACT</name>